<dbReference type="SMART" id="SM00860">
    <property type="entry name" value="SMI1_KNR4"/>
    <property type="match status" value="1"/>
</dbReference>
<organism evidence="3 4">
    <name type="scientific">Paenibacillus barcinonensis</name>
    <dbReference type="NCBI Taxonomy" id="198119"/>
    <lineage>
        <taxon>Bacteria</taxon>
        <taxon>Bacillati</taxon>
        <taxon>Bacillota</taxon>
        <taxon>Bacilli</taxon>
        <taxon>Bacillales</taxon>
        <taxon>Paenibacillaceae</taxon>
        <taxon>Paenibacillus</taxon>
    </lineage>
</organism>
<name>A0A2V4VUW9_PAEBA</name>
<dbReference type="InterPro" id="IPR037883">
    <property type="entry name" value="Knr4/Smi1-like_sf"/>
</dbReference>
<reference evidence="3 4" key="1">
    <citation type="submission" date="2018-06" db="EMBL/GenBank/DDBJ databases">
        <title>Genomic Encyclopedia of Type Strains, Phase III (KMG-III): the genomes of soil and plant-associated and newly described type strains.</title>
        <authorList>
            <person name="Whitman W."/>
        </authorList>
    </citation>
    <scope>NUCLEOTIDE SEQUENCE [LARGE SCALE GENOMIC DNA]</scope>
    <source>
        <strain evidence="3 4">CECT 7022</strain>
    </source>
</reference>
<dbReference type="Gene3D" id="3.40.1580.10">
    <property type="entry name" value="SMI1/KNR4-like"/>
    <property type="match status" value="1"/>
</dbReference>
<dbReference type="SUPFAM" id="SSF160631">
    <property type="entry name" value="SMI1/KNR4-like"/>
    <property type="match status" value="1"/>
</dbReference>
<dbReference type="EMBL" id="QJSW01000002">
    <property type="protein sequence ID" value="PYE51227.1"/>
    <property type="molecule type" value="Genomic_DNA"/>
</dbReference>
<dbReference type="Pfam" id="PF09346">
    <property type="entry name" value="SMI1_KNR4"/>
    <property type="match status" value="1"/>
</dbReference>
<protein>
    <submittedName>
        <fullName evidence="3">Cell wall assembly regulator SMI1</fullName>
    </submittedName>
</protein>
<dbReference type="Proteomes" id="UP000247790">
    <property type="component" value="Unassembled WGS sequence"/>
</dbReference>
<feature type="coiled-coil region" evidence="1">
    <location>
        <begin position="2"/>
        <end position="29"/>
    </location>
</feature>
<dbReference type="PANTHER" id="PTHR47432:SF1">
    <property type="entry name" value="CELL WALL ASSEMBLY REGULATOR SMI1"/>
    <property type="match status" value="1"/>
</dbReference>
<dbReference type="InterPro" id="IPR018958">
    <property type="entry name" value="Knr4/Smi1-like_dom"/>
</dbReference>
<sequence>MKSELHMTMDRLRDELNQLLHDKIQDEEIRLLYDQYLLLEGVAEEELERFEQQYNVRLPEDFRAFYRHTNGSGYGMHVLYPGDAEQGRCLPFYLMSLEEIQETKRFFCDVDERLEEHYKAEEIRELDPEIKPYLFNTSWIPFAAMAGGSIYLLFDFDPAVAGTYGQIIMHVHDPDFVYYAAASFTELLQMSNRNLSLLDAIEY</sequence>
<dbReference type="InterPro" id="IPR051873">
    <property type="entry name" value="KNR4/SMI1_regulator"/>
</dbReference>
<feature type="domain" description="Knr4/Smi1-like" evidence="2">
    <location>
        <begin position="41"/>
        <end position="190"/>
    </location>
</feature>
<evidence type="ECO:0000313" key="3">
    <source>
        <dbReference type="EMBL" id="PYE51227.1"/>
    </source>
</evidence>
<accession>A0A2V4VUW9</accession>
<dbReference type="PANTHER" id="PTHR47432">
    <property type="entry name" value="CELL WALL ASSEMBLY REGULATOR SMI1"/>
    <property type="match status" value="1"/>
</dbReference>
<gene>
    <name evidence="3" type="ORF">DFQ00_10218</name>
</gene>
<evidence type="ECO:0000256" key="1">
    <source>
        <dbReference type="SAM" id="Coils"/>
    </source>
</evidence>
<dbReference type="AlphaFoldDB" id="A0A2V4VUW9"/>
<keyword evidence="1" id="KW-0175">Coiled coil</keyword>
<dbReference type="GO" id="GO:0043332">
    <property type="term" value="C:mating projection tip"/>
    <property type="evidence" value="ECO:0007669"/>
    <property type="project" value="TreeGrafter"/>
</dbReference>
<comment type="caution">
    <text evidence="3">The sequence shown here is derived from an EMBL/GenBank/DDBJ whole genome shotgun (WGS) entry which is preliminary data.</text>
</comment>
<evidence type="ECO:0000259" key="2">
    <source>
        <dbReference type="SMART" id="SM00860"/>
    </source>
</evidence>
<dbReference type="RefSeq" id="WP_244964917.1">
    <property type="nucleotide sequence ID" value="NZ_CP054614.1"/>
</dbReference>
<proteinExistence type="predicted"/>
<evidence type="ECO:0000313" key="4">
    <source>
        <dbReference type="Proteomes" id="UP000247790"/>
    </source>
</evidence>